<evidence type="ECO:0000313" key="1">
    <source>
        <dbReference type="EMBL" id="SVD49590.1"/>
    </source>
</evidence>
<organism evidence="1">
    <name type="scientific">marine metagenome</name>
    <dbReference type="NCBI Taxonomy" id="408172"/>
    <lineage>
        <taxon>unclassified sequences</taxon>
        <taxon>metagenomes</taxon>
        <taxon>ecological metagenomes</taxon>
    </lineage>
</organism>
<gene>
    <name evidence="1" type="ORF">METZ01_LOCUS402444</name>
</gene>
<dbReference type="AlphaFoldDB" id="A0A382VT92"/>
<dbReference type="EMBL" id="UINC01154351">
    <property type="protein sequence ID" value="SVD49590.1"/>
    <property type="molecule type" value="Genomic_DNA"/>
</dbReference>
<reference evidence="1" key="1">
    <citation type="submission" date="2018-05" db="EMBL/GenBank/DDBJ databases">
        <authorList>
            <person name="Lanie J.A."/>
            <person name="Ng W.-L."/>
            <person name="Kazmierczak K.M."/>
            <person name="Andrzejewski T.M."/>
            <person name="Davidsen T.M."/>
            <person name="Wayne K.J."/>
            <person name="Tettelin H."/>
            <person name="Glass J.I."/>
            <person name="Rusch D."/>
            <person name="Podicherti R."/>
            <person name="Tsui H.-C.T."/>
            <person name="Winkler M.E."/>
        </authorList>
    </citation>
    <scope>NUCLEOTIDE SEQUENCE</scope>
</reference>
<proteinExistence type="predicted"/>
<protein>
    <submittedName>
        <fullName evidence="1">Uncharacterized protein</fullName>
    </submittedName>
</protein>
<name>A0A382VT92_9ZZZZ</name>
<accession>A0A382VT92</accession>
<sequence length="22" mass="2434">METRDSASFLIPLVLNQGNDNV</sequence>